<dbReference type="SMART" id="SM00835">
    <property type="entry name" value="Cupin_1"/>
    <property type="match status" value="2"/>
</dbReference>
<keyword evidence="5" id="KW-0456">Lyase</keyword>
<dbReference type="NCBIfam" id="TIGR03404">
    <property type="entry name" value="bicupin_oxalic"/>
    <property type="match status" value="1"/>
</dbReference>
<keyword evidence="1 3" id="KW-0479">Metal-binding</keyword>
<feature type="binding site" evidence="3">
    <location>
        <position position="187"/>
    </location>
    <ligand>
        <name>Mn(2+)</name>
        <dbReference type="ChEBI" id="CHEBI:29035"/>
        <label>1</label>
    </ligand>
</feature>
<feature type="binding site" evidence="3">
    <location>
        <position position="323"/>
    </location>
    <ligand>
        <name>Mn(2+)</name>
        <dbReference type="ChEBI" id="CHEBI:29035"/>
        <label>2</label>
    </ligand>
</feature>
<dbReference type="PANTHER" id="PTHR35848:SF9">
    <property type="entry name" value="SLL1358 PROTEIN"/>
    <property type="match status" value="1"/>
</dbReference>
<comment type="cofactor">
    <cofactor evidence="3">
        <name>Mn(2+)</name>
        <dbReference type="ChEBI" id="CHEBI:29035"/>
    </cofactor>
    <text evidence="3">Binds 2 manganese ions per subunit.</text>
</comment>
<feature type="binding site" evidence="3">
    <location>
        <position position="148"/>
    </location>
    <ligand>
        <name>Mn(2+)</name>
        <dbReference type="ChEBI" id="CHEBI:29035"/>
        <label>1</label>
    </ligand>
</feature>
<proteinExistence type="predicted"/>
<dbReference type="SUPFAM" id="SSF51182">
    <property type="entry name" value="RmlC-like cupins"/>
    <property type="match status" value="1"/>
</dbReference>
<feature type="domain" description="Cupin type-1" evidence="4">
    <location>
        <begin position="99"/>
        <end position="240"/>
    </location>
</feature>
<gene>
    <name evidence="5" type="ORF">HDF14_002769</name>
</gene>
<feature type="active site" description="Proton donor" evidence="2">
    <location>
        <position position="383"/>
    </location>
</feature>
<dbReference type="EC" id="4.1.1.2" evidence="5"/>
<reference evidence="5 6" key="1">
    <citation type="submission" date="2020-08" db="EMBL/GenBank/DDBJ databases">
        <title>Genomic Encyclopedia of Type Strains, Phase IV (KMG-V): Genome sequencing to study the core and pangenomes of soil and plant-associated prokaryotes.</title>
        <authorList>
            <person name="Whitman W."/>
        </authorList>
    </citation>
    <scope>NUCLEOTIDE SEQUENCE [LARGE SCALE GENOMIC DNA]</scope>
    <source>
        <strain evidence="5 6">X5P2</strain>
    </source>
</reference>
<comment type="caution">
    <text evidence="5">The sequence shown here is derived from an EMBL/GenBank/DDBJ whole genome shotgun (WGS) entry which is preliminary data.</text>
</comment>
<feature type="binding site" evidence="3">
    <location>
        <position position="330"/>
    </location>
    <ligand>
        <name>Mn(2+)</name>
        <dbReference type="ChEBI" id="CHEBI:29035"/>
        <label>2</label>
    </ligand>
</feature>
<evidence type="ECO:0000313" key="6">
    <source>
        <dbReference type="Proteomes" id="UP000535182"/>
    </source>
</evidence>
<name>A0A9X0U4B3_9BACT</name>
<evidence type="ECO:0000256" key="2">
    <source>
        <dbReference type="PIRSR" id="PIRSR617774-1"/>
    </source>
</evidence>
<feature type="binding site" evidence="3">
    <location>
        <position position="369"/>
    </location>
    <ligand>
        <name>Mn(2+)</name>
        <dbReference type="ChEBI" id="CHEBI:29035"/>
        <label>2</label>
    </ligand>
</feature>
<dbReference type="InterPro" id="IPR011051">
    <property type="entry name" value="RmlC_Cupin_sf"/>
</dbReference>
<feature type="binding site" evidence="3">
    <location>
        <position position="144"/>
    </location>
    <ligand>
        <name>Mn(2+)</name>
        <dbReference type="ChEBI" id="CHEBI:29035"/>
        <label>1</label>
    </ligand>
</feature>
<dbReference type="InterPro" id="IPR017774">
    <property type="entry name" value="Bicupin_oxalate_deCO2ase/Oxase"/>
</dbReference>
<feature type="domain" description="Cupin type-1" evidence="4">
    <location>
        <begin position="277"/>
        <end position="419"/>
    </location>
</feature>
<keyword evidence="6" id="KW-1185">Reference proteome</keyword>
<evidence type="ECO:0000256" key="1">
    <source>
        <dbReference type="ARBA" id="ARBA00022723"/>
    </source>
</evidence>
<dbReference type="Pfam" id="PF00190">
    <property type="entry name" value="Cupin_1"/>
    <property type="match status" value="2"/>
</dbReference>
<dbReference type="InterPro" id="IPR014710">
    <property type="entry name" value="RmlC-like_jellyroll"/>
</dbReference>
<dbReference type="Gene3D" id="2.60.120.10">
    <property type="entry name" value="Jelly Rolls"/>
    <property type="match status" value="2"/>
</dbReference>
<dbReference type="PROSITE" id="PS51318">
    <property type="entry name" value="TAT"/>
    <property type="match status" value="1"/>
</dbReference>
<dbReference type="EMBL" id="JACHEB010000005">
    <property type="protein sequence ID" value="MBB5329153.1"/>
    <property type="molecule type" value="Genomic_DNA"/>
</dbReference>
<dbReference type="Proteomes" id="UP000535182">
    <property type="component" value="Unassembled WGS sequence"/>
</dbReference>
<accession>A0A9X0U4B3</accession>
<evidence type="ECO:0000256" key="3">
    <source>
        <dbReference type="PIRSR" id="PIRSR617774-2"/>
    </source>
</evidence>
<evidence type="ECO:0000259" key="4">
    <source>
        <dbReference type="SMART" id="SM00835"/>
    </source>
</evidence>
<dbReference type="CDD" id="cd20305">
    <property type="entry name" value="cupin_OxDC_C"/>
    <property type="match status" value="1"/>
</dbReference>
<dbReference type="InterPro" id="IPR006311">
    <property type="entry name" value="TAT_signal"/>
</dbReference>
<dbReference type="GO" id="GO:0046872">
    <property type="term" value="F:metal ion binding"/>
    <property type="evidence" value="ECO:0007669"/>
    <property type="project" value="UniProtKB-KW"/>
</dbReference>
<sequence>MNPKTELIPDDSHASTENTFDSIAHVSRRAFMTTAALAGAGVATLTATAQTREELLAGRQGDYASDAGPANQPLIDENPNSHMPPFTDHGNMGPIWYSFDLASRRVQNGGWTDQVTVRELPTSKSIAGVSMRLTANSIRELHWHTSDEWAIVLTGTTRITILQPDGKMYIDDVGPGDLWYFPAGFPHSLQGIGPQGTEFLLVFNDGAFSEADTFLISESLVHLPPEVIQKNMGWSRESFNMLPQTQLYIFEGIQPPSLEEQKRALGDKLETVNKYTYKLSEQRPDPVRAGGSVKIIDVDKFPVAKKLCAAQVTLKPGGMREVHWHPHSDEWQYYIHGKGRMTIATTGAAARTMDFSANDVGFVPIMATHYIENTGTEDLVFLEMLAAPHFIDVSMNAWIAGLPDNLATAHTKLPLNVIRSAPQTALTILPK</sequence>
<dbReference type="InterPro" id="IPR051610">
    <property type="entry name" value="GPI/OXD"/>
</dbReference>
<feature type="binding site" evidence="3">
    <location>
        <position position="325"/>
    </location>
    <ligand>
        <name>Mn(2+)</name>
        <dbReference type="ChEBI" id="CHEBI:29035"/>
        <label>2</label>
    </ligand>
</feature>
<dbReference type="GO" id="GO:0033609">
    <property type="term" value="P:oxalate metabolic process"/>
    <property type="evidence" value="ECO:0007669"/>
    <property type="project" value="InterPro"/>
</dbReference>
<feature type="binding site" evidence="3">
    <location>
        <position position="142"/>
    </location>
    <ligand>
        <name>Mn(2+)</name>
        <dbReference type="ChEBI" id="CHEBI:29035"/>
        <label>1</label>
    </ligand>
</feature>
<dbReference type="GO" id="GO:0046564">
    <property type="term" value="F:oxalate decarboxylase activity"/>
    <property type="evidence" value="ECO:0007669"/>
    <property type="project" value="UniProtKB-EC"/>
</dbReference>
<dbReference type="RefSeq" id="WP_183977352.1">
    <property type="nucleotide sequence ID" value="NZ_JACHEB010000005.1"/>
</dbReference>
<organism evidence="5 6">
    <name type="scientific">Tunturiibacter gelidiferens</name>
    <dbReference type="NCBI Taxonomy" id="3069689"/>
    <lineage>
        <taxon>Bacteria</taxon>
        <taxon>Pseudomonadati</taxon>
        <taxon>Acidobacteriota</taxon>
        <taxon>Terriglobia</taxon>
        <taxon>Terriglobales</taxon>
        <taxon>Acidobacteriaceae</taxon>
        <taxon>Tunturiibacter</taxon>
    </lineage>
</organism>
<protein>
    <submittedName>
        <fullName evidence="5">Oxalate decarboxylase</fullName>
        <ecNumber evidence="5">4.1.1.2</ecNumber>
    </submittedName>
</protein>
<keyword evidence="3" id="KW-0464">Manganese</keyword>
<dbReference type="CDD" id="cd20304">
    <property type="entry name" value="cupin_OxDC_N"/>
    <property type="match status" value="1"/>
</dbReference>
<dbReference type="AlphaFoldDB" id="A0A9X0U4B3"/>
<evidence type="ECO:0000313" key="5">
    <source>
        <dbReference type="EMBL" id="MBB5329153.1"/>
    </source>
</evidence>
<dbReference type="InterPro" id="IPR006045">
    <property type="entry name" value="Cupin_1"/>
</dbReference>
<dbReference type="PANTHER" id="PTHR35848">
    <property type="entry name" value="OXALATE-BINDING PROTEIN"/>
    <property type="match status" value="1"/>
</dbReference>